<dbReference type="OrthoDB" id="1630758at2759"/>
<feature type="domain" description="TRAF-type" evidence="8">
    <location>
        <begin position="152"/>
        <end position="196"/>
    </location>
</feature>
<reference evidence="9" key="1">
    <citation type="submission" date="2020-05" db="EMBL/GenBank/DDBJ databases">
        <title>Mycena genomes resolve the evolution of fungal bioluminescence.</title>
        <authorList>
            <person name="Tsai I.J."/>
        </authorList>
    </citation>
    <scope>NUCLEOTIDE SEQUENCE</scope>
    <source>
        <strain evidence="9">171206Taipei</strain>
    </source>
</reference>
<feature type="coiled-coil region" evidence="5">
    <location>
        <begin position="229"/>
        <end position="263"/>
    </location>
</feature>
<dbReference type="RefSeq" id="XP_037225555.1">
    <property type="nucleotide sequence ID" value="XM_037357645.1"/>
</dbReference>
<dbReference type="EMBL" id="JACAZF010000001">
    <property type="protein sequence ID" value="KAF7315532.1"/>
    <property type="molecule type" value="Genomic_DNA"/>
</dbReference>
<evidence type="ECO:0000259" key="7">
    <source>
        <dbReference type="PROSITE" id="PS50089"/>
    </source>
</evidence>
<dbReference type="InterPro" id="IPR017907">
    <property type="entry name" value="Znf_RING_CS"/>
</dbReference>
<evidence type="ECO:0000259" key="8">
    <source>
        <dbReference type="PROSITE" id="PS50145"/>
    </source>
</evidence>
<dbReference type="PROSITE" id="PS00518">
    <property type="entry name" value="ZF_RING_1"/>
    <property type="match status" value="1"/>
</dbReference>
<dbReference type="InterPro" id="IPR013083">
    <property type="entry name" value="Znf_RING/FYVE/PHD"/>
</dbReference>
<feature type="domain" description="RING-type" evidence="7">
    <location>
        <begin position="15"/>
        <end position="54"/>
    </location>
</feature>
<comment type="caution">
    <text evidence="9">The sequence shown here is derived from an EMBL/GenBank/DDBJ whole genome shotgun (WGS) entry which is preliminary data.</text>
</comment>
<dbReference type="GO" id="GO:0004842">
    <property type="term" value="F:ubiquitin-protein transferase activity"/>
    <property type="evidence" value="ECO:0007669"/>
    <property type="project" value="InterPro"/>
</dbReference>
<feature type="region of interest" description="Disordered" evidence="6">
    <location>
        <begin position="274"/>
        <end position="297"/>
    </location>
</feature>
<protein>
    <submittedName>
        <fullName evidence="9">TRAF-type zinc finger protein</fullName>
    </submittedName>
</protein>
<evidence type="ECO:0000313" key="9">
    <source>
        <dbReference type="EMBL" id="KAF7315532.1"/>
    </source>
</evidence>
<keyword evidence="10" id="KW-1185">Reference proteome</keyword>
<feature type="domain" description="TRAF-type" evidence="8">
    <location>
        <begin position="96"/>
        <end position="150"/>
    </location>
</feature>
<dbReference type="SMART" id="SM00504">
    <property type="entry name" value="Ubox"/>
    <property type="match status" value="1"/>
</dbReference>
<dbReference type="PROSITE" id="PS50145">
    <property type="entry name" value="ZF_TRAF"/>
    <property type="match status" value="2"/>
</dbReference>
<dbReference type="SUPFAM" id="SSF57850">
    <property type="entry name" value="RING/U-box"/>
    <property type="match status" value="1"/>
</dbReference>
<evidence type="ECO:0000256" key="5">
    <source>
        <dbReference type="SAM" id="Coils"/>
    </source>
</evidence>
<feature type="zinc finger region" description="TRAF-type" evidence="4">
    <location>
        <begin position="96"/>
        <end position="150"/>
    </location>
</feature>
<evidence type="ECO:0000256" key="4">
    <source>
        <dbReference type="PROSITE-ProRule" id="PRU00207"/>
    </source>
</evidence>
<dbReference type="SMART" id="SM00184">
    <property type="entry name" value="RING"/>
    <property type="match status" value="1"/>
</dbReference>
<dbReference type="PANTHER" id="PTHR10131">
    <property type="entry name" value="TNF RECEPTOR ASSOCIATED FACTOR"/>
    <property type="match status" value="1"/>
</dbReference>
<keyword evidence="2 4" id="KW-0863">Zinc-finger</keyword>
<evidence type="ECO:0000313" key="10">
    <source>
        <dbReference type="Proteomes" id="UP000636479"/>
    </source>
</evidence>
<keyword evidence="3 4" id="KW-0862">Zinc</keyword>
<keyword evidence="5" id="KW-0175">Coiled coil</keyword>
<organism evidence="9 10">
    <name type="scientific">Mycena indigotica</name>
    <dbReference type="NCBI Taxonomy" id="2126181"/>
    <lineage>
        <taxon>Eukaryota</taxon>
        <taxon>Fungi</taxon>
        <taxon>Dikarya</taxon>
        <taxon>Basidiomycota</taxon>
        <taxon>Agaricomycotina</taxon>
        <taxon>Agaricomycetes</taxon>
        <taxon>Agaricomycetidae</taxon>
        <taxon>Agaricales</taxon>
        <taxon>Marasmiineae</taxon>
        <taxon>Mycenaceae</taxon>
        <taxon>Mycena</taxon>
    </lineage>
</organism>
<dbReference type="Proteomes" id="UP000636479">
    <property type="component" value="Unassembled WGS sequence"/>
</dbReference>
<keyword evidence="1 4" id="KW-0479">Metal-binding</keyword>
<evidence type="ECO:0000256" key="1">
    <source>
        <dbReference type="ARBA" id="ARBA00022723"/>
    </source>
</evidence>
<dbReference type="InterPro" id="IPR001841">
    <property type="entry name" value="Znf_RING"/>
</dbReference>
<dbReference type="Pfam" id="PF13923">
    <property type="entry name" value="zf-C3HC4_2"/>
    <property type="match status" value="1"/>
</dbReference>
<dbReference type="GO" id="GO:0016567">
    <property type="term" value="P:protein ubiquitination"/>
    <property type="evidence" value="ECO:0007669"/>
    <property type="project" value="InterPro"/>
</dbReference>
<dbReference type="GO" id="GO:0008270">
    <property type="term" value="F:zinc ion binding"/>
    <property type="evidence" value="ECO:0007669"/>
    <property type="project" value="UniProtKB-KW"/>
</dbReference>
<sequence length="440" mass="48109">MQYNYVGEPNPNLLCCICRAPFLDPVTTRSCGHTFCRTCLVQALDHAKQCPVDRSPLSLEDLTPTNPIIRALVDELIVECIHTECPQTTQRQLLTSHLLDSCPFSLVSCPTSQCDETLHRKDLAKHDCTNVTKLVPCDLCGTEISLDDLELHVSECQEDTTSCTACSVSLTRAQASSHSETCPATIVDCVQAPNGCSWNGPRSLFESSHKSTCPYEAIAGFFALNSTRHTQLEQENNILRYKMATLEDTVHTLRRELQSAKAALGPWYRADGVSGYSSDRQSTSSGLSSSISTSDPTPPIQDYNALAAYFPSEDTPSNRAAGFSSPSSQSSWEASRTERIAPLNLSTSLEGALVGIRESVVTLDSALDSLGRRADIALANETMRLNEDVMSLRANIHGLRMQVHTIMIERNAQVTGRNPEMVDGAWPALPTGRYYSGTKL</sequence>
<evidence type="ECO:0000256" key="6">
    <source>
        <dbReference type="SAM" id="MobiDB-lite"/>
    </source>
</evidence>
<dbReference type="AlphaFoldDB" id="A0A8H6TEZ0"/>
<gene>
    <name evidence="9" type="ORF">MIND_00068500</name>
</gene>
<dbReference type="PANTHER" id="PTHR10131:SF94">
    <property type="entry name" value="TNF RECEPTOR-ASSOCIATED FACTOR 4"/>
    <property type="match status" value="1"/>
</dbReference>
<dbReference type="SUPFAM" id="SSF49599">
    <property type="entry name" value="TRAF domain-like"/>
    <property type="match status" value="1"/>
</dbReference>
<proteinExistence type="predicted"/>
<evidence type="ECO:0000256" key="3">
    <source>
        <dbReference type="ARBA" id="ARBA00022833"/>
    </source>
</evidence>
<dbReference type="InterPro" id="IPR003613">
    <property type="entry name" value="Ubox_domain"/>
</dbReference>
<dbReference type="PROSITE" id="PS50089">
    <property type="entry name" value="ZF_RING_2"/>
    <property type="match status" value="1"/>
</dbReference>
<evidence type="ECO:0000256" key="2">
    <source>
        <dbReference type="ARBA" id="ARBA00022771"/>
    </source>
</evidence>
<name>A0A8H6TEZ0_9AGAR</name>
<feature type="zinc finger region" description="TRAF-type" evidence="4">
    <location>
        <begin position="152"/>
        <end position="196"/>
    </location>
</feature>
<feature type="compositionally biased region" description="Low complexity" evidence="6">
    <location>
        <begin position="277"/>
        <end position="294"/>
    </location>
</feature>
<dbReference type="GeneID" id="59340161"/>
<accession>A0A8H6TEZ0</accession>
<dbReference type="InterPro" id="IPR001293">
    <property type="entry name" value="Znf_TRAF"/>
</dbReference>
<dbReference type="Gene3D" id="3.30.40.10">
    <property type="entry name" value="Zinc/RING finger domain, C3HC4 (zinc finger)"/>
    <property type="match status" value="3"/>
</dbReference>